<dbReference type="Proteomes" id="UP000198432">
    <property type="component" value="Unassembled WGS sequence"/>
</dbReference>
<dbReference type="SMART" id="SM00387">
    <property type="entry name" value="HATPase_c"/>
    <property type="match status" value="1"/>
</dbReference>
<dbReference type="Gene3D" id="3.30.565.10">
    <property type="entry name" value="Histidine kinase-like ATPase, C-terminal domain"/>
    <property type="match status" value="1"/>
</dbReference>
<dbReference type="GO" id="GO:0000155">
    <property type="term" value="F:phosphorelay sensor kinase activity"/>
    <property type="evidence" value="ECO:0007669"/>
    <property type="project" value="InterPro"/>
</dbReference>
<sequence length="369" mass="41833">MNAPQPGWESFVNRFPDPIARYDKQYKHLFINEAIENEIGMRSCDVIGKSNRDLRIPNDDGLLNELEAKIRSVFETGKPEVNYTEHQFPNGTRYYYMKLIPDFHEGEGNGVRSVWAITRDVTHLKQTELGLKEAEASLRTQNAELSQLNADLDTFFDTVSHDLYGPLNNVKGLVEVLKDAGQEEIASVTQMLESSVQRFDEVLTGLTEIVELKNKHGQAKEVELDDVFRVVQAELKKVIDQTGTTFSTNFSEYPTVHFPRPYLESLFRNMISNSIKYRFESRAPHIHIESGLSEGCVVLQFEDNGMGINLEQNGNRIFKPFQQLESKREGKGMGLSIVKNILERSGGRVEVKSEVGAGTTFTCYLNLTL</sequence>
<keyword evidence="4" id="KW-0808">Transferase</keyword>
<dbReference type="InterPro" id="IPR013656">
    <property type="entry name" value="PAS_4"/>
</dbReference>
<keyword evidence="5" id="KW-0418">Kinase</keyword>
<dbReference type="SUPFAM" id="SSF55874">
    <property type="entry name" value="ATPase domain of HSP90 chaperone/DNA topoisomerase II/histidine kinase"/>
    <property type="match status" value="1"/>
</dbReference>
<keyword evidence="10" id="KW-1185">Reference proteome</keyword>
<dbReference type="InterPro" id="IPR036890">
    <property type="entry name" value="HATPase_C_sf"/>
</dbReference>
<dbReference type="SUPFAM" id="SSF55785">
    <property type="entry name" value="PYP-like sensor domain (PAS domain)"/>
    <property type="match status" value="1"/>
</dbReference>
<dbReference type="InterPro" id="IPR035965">
    <property type="entry name" value="PAS-like_dom_sf"/>
</dbReference>
<dbReference type="InterPro" id="IPR036097">
    <property type="entry name" value="HisK_dim/P_sf"/>
</dbReference>
<dbReference type="PANTHER" id="PTHR43304">
    <property type="entry name" value="PHYTOCHROME-LIKE PROTEIN CPH1"/>
    <property type="match status" value="1"/>
</dbReference>
<keyword evidence="3" id="KW-0597">Phosphoprotein</keyword>
<feature type="coiled-coil region" evidence="6">
    <location>
        <begin position="124"/>
        <end position="151"/>
    </location>
</feature>
<dbReference type="SUPFAM" id="SSF47384">
    <property type="entry name" value="Homodimeric domain of signal transducing histidine kinase"/>
    <property type="match status" value="1"/>
</dbReference>
<accession>A0A239DES6</accession>
<evidence type="ECO:0000256" key="2">
    <source>
        <dbReference type="ARBA" id="ARBA00012438"/>
    </source>
</evidence>
<keyword evidence="6" id="KW-0175">Coiled coil</keyword>
<dbReference type="PANTHER" id="PTHR43304:SF1">
    <property type="entry name" value="PAC DOMAIN-CONTAINING PROTEIN"/>
    <property type="match status" value="1"/>
</dbReference>
<dbReference type="Gene3D" id="1.10.287.130">
    <property type="match status" value="1"/>
</dbReference>
<feature type="domain" description="PAS" evidence="8">
    <location>
        <begin position="12"/>
        <end position="77"/>
    </location>
</feature>
<dbReference type="PRINTS" id="PR00344">
    <property type="entry name" value="BCTRLSENSOR"/>
</dbReference>
<evidence type="ECO:0000256" key="6">
    <source>
        <dbReference type="SAM" id="Coils"/>
    </source>
</evidence>
<evidence type="ECO:0000256" key="4">
    <source>
        <dbReference type="ARBA" id="ARBA00022679"/>
    </source>
</evidence>
<dbReference type="AlphaFoldDB" id="A0A239DES6"/>
<dbReference type="InterPro" id="IPR000014">
    <property type="entry name" value="PAS"/>
</dbReference>
<evidence type="ECO:0000256" key="3">
    <source>
        <dbReference type="ARBA" id="ARBA00022553"/>
    </source>
</evidence>
<feature type="domain" description="Histidine kinase" evidence="7">
    <location>
        <begin position="158"/>
        <end position="369"/>
    </location>
</feature>
<evidence type="ECO:0000313" key="10">
    <source>
        <dbReference type="Proteomes" id="UP000198432"/>
    </source>
</evidence>
<dbReference type="InterPro" id="IPR003594">
    <property type="entry name" value="HATPase_dom"/>
</dbReference>
<protein>
    <recommendedName>
        <fullName evidence="2">histidine kinase</fullName>
        <ecNumber evidence="2">2.7.13.3</ecNumber>
    </recommendedName>
</protein>
<evidence type="ECO:0000259" key="8">
    <source>
        <dbReference type="PROSITE" id="PS50112"/>
    </source>
</evidence>
<dbReference type="PROSITE" id="PS50109">
    <property type="entry name" value="HIS_KIN"/>
    <property type="match status" value="1"/>
</dbReference>
<dbReference type="InterPro" id="IPR052162">
    <property type="entry name" value="Sensor_kinase/Photoreceptor"/>
</dbReference>
<dbReference type="EMBL" id="FZOQ01000004">
    <property type="protein sequence ID" value="SNS30905.1"/>
    <property type="molecule type" value="Genomic_DNA"/>
</dbReference>
<dbReference type="PROSITE" id="PS50112">
    <property type="entry name" value="PAS"/>
    <property type="match status" value="1"/>
</dbReference>
<comment type="catalytic activity">
    <reaction evidence="1">
        <text>ATP + protein L-histidine = ADP + protein N-phospho-L-histidine.</text>
        <dbReference type="EC" id="2.7.13.3"/>
    </reaction>
</comment>
<dbReference type="OrthoDB" id="9766459at2"/>
<evidence type="ECO:0000256" key="5">
    <source>
        <dbReference type="ARBA" id="ARBA00022777"/>
    </source>
</evidence>
<evidence type="ECO:0000313" key="9">
    <source>
        <dbReference type="EMBL" id="SNS30905.1"/>
    </source>
</evidence>
<evidence type="ECO:0000256" key="1">
    <source>
        <dbReference type="ARBA" id="ARBA00000085"/>
    </source>
</evidence>
<dbReference type="Gene3D" id="3.30.450.20">
    <property type="entry name" value="PAS domain"/>
    <property type="match status" value="1"/>
</dbReference>
<dbReference type="EC" id="2.7.13.3" evidence="2"/>
<evidence type="ECO:0000259" key="7">
    <source>
        <dbReference type="PROSITE" id="PS50109"/>
    </source>
</evidence>
<dbReference type="RefSeq" id="WP_089318382.1">
    <property type="nucleotide sequence ID" value="NZ_FZOQ01000004.1"/>
</dbReference>
<name>A0A239DES6_9BACT</name>
<dbReference type="InterPro" id="IPR004358">
    <property type="entry name" value="Sig_transdc_His_kin-like_C"/>
</dbReference>
<dbReference type="InterPro" id="IPR005467">
    <property type="entry name" value="His_kinase_dom"/>
</dbReference>
<dbReference type="Pfam" id="PF08448">
    <property type="entry name" value="PAS_4"/>
    <property type="match status" value="1"/>
</dbReference>
<gene>
    <name evidence="9" type="ORF">SAMN06296052_104201</name>
</gene>
<dbReference type="NCBIfam" id="TIGR00229">
    <property type="entry name" value="sensory_box"/>
    <property type="match status" value="1"/>
</dbReference>
<proteinExistence type="predicted"/>
<reference evidence="10" key="1">
    <citation type="submission" date="2017-06" db="EMBL/GenBank/DDBJ databases">
        <authorList>
            <person name="Varghese N."/>
            <person name="Submissions S."/>
        </authorList>
    </citation>
    <scope>NUCLEOTIDE SEQUENCE [LARGE SCALE GENOMIC DNA]</scope>
    <source>
        <strain evidence="10">NKM1</strain>
    </source>
</reference>
<dbReference type="CDD" id="cd00130">
    <property type="entry name" value="PAS"/>
    <property type="match status" value="1"/>
</dbReference>
<organism evidence="9 10">
    <name type="scientific">Pontibacter ummariensis</name>
    <dbReference type="NCBI Taxonomy" id="1610492"/>
    <lineage>
        <taxon>Bacteria</taxon>
        <taxon>Pseudomonadati</taxon>
        <taxon>Bacteroidota</taxon>
        <taxon>Cytophagia</taxon>
        <taxon>Cytophagales</taxon>
        <taxon>Hymenobacteraceae</taxon>
        <taxon>Pontibacter</taxon>
    </lineage>
</organism>
<dbReference type="Pfam" id="PF02518">
    <property type="entry name" value="HATPase_c"/>
    <property type="match status" value="1"/>
</dbReference>